<dbReference type="InterPro" id="IPR002656">
    <property type="entry name" value="Acyl_transf_3_dom"/>
</dbReference>
<feature type="transmembrane region" description="Helical" evidence="1">
    <location>
        <begin position="7"/>
        <end position="26"/>
    </location>
</feature>
<keyword evidence="1" id="KW-0472">Membrane</keyword>
<feature type="transmembrane region" description="Helical" evidence="1">
    <location>
        <begin position="70"/>
        <end position="92"/>
    </location>
</feature>
<dbReference type="PANTHER" id="PTHR37312">
    <property type="entry name" value="MEMBRANE-BOUND ACYLTRANSFERASE YKRP-RELATED"/>
    <property type="match status" value="1"/>
</dbReference>
<dbReference type="Pfam" id="PF01757">
    <property type="entry name" value="Acyl_transf_3"/>
    <property type="match status" value="1"/>
</dbReference>
<feature type="transmembrane region" description="Helical" evidence="1">
    <location>
        <begin position="104"/>
        <end position="125"/>
    </location>
</feature>
<dbReference type="InterPro" id="IPR052734">
    <property type="entry name" value="Nod_factor_acetyltransferase"/>
</dbReference>
<dbReference type="RefSeq" id="WP_218327095.1">
    <property type="nucleotide sequence ID" value="NZ_JAHUZB010000006.1"/>
</dbReference>
<keyword evidence="4" id="KW-1185">Reference proteome</keyword>
<accession>A0ABS6TG86</accession>
<comment type="caution">
    <text evidence="3">The sequence shown here is derived from an EMBL/GenBank/DDBJ whole genome shotgun (WGS) entry which is preliminary data.</text>
</comment>
<keyword evidence="3" id="KW-0808">Transferase</keyword>
<feature type="transmembrane region" description="Helical" evidence="1">
    <location>
        <begin position="286"/>
        <end position="306"/>
    </location>
</feature>
<keyword evidence="1" id="KW-1133">Transmembrane helix</keyword>
<sequence>MKERDSYFDNAKFMLMVLVVFGHLIQPFIGDDGFVHDMYYTMFTFHMPAFILISGFFSKNYRRPGYLWKSFKTFIVTYLVFQIIYSLYYWLFGNAGSFNVNFTVPHWSLWFLVSMFFWNALLFLFGRLKPPIGLSLSFLIALIAGYLPFINRELTMQRTLVFFPFFLLGYYLSPKAFKKVQNNSARIKAAIGLVFVFCFIYVNESINKYWLFGSKPYEDFLSFPELGALVRGIVLLLGVIGIFSFLSFVPTKKTFFTDLGRHTFNVYLLHGFIVRIFRSFDFGGLQINFIGLLFILIFSFGITLLLGSQPVAEGMDYIRQVPRNVYQRYQRGRGN</sequence>
<evidence type="ECO:0000256" key="1">
    <source>
        <dbReference type="SAM" id="Phobius"/>
    </source>
</evidence>
<dbReference type="Proteomes" id="UP000774130">
    <property type="component" value="Unassembled WGS sequence"/>
</dbReference>
<evidence type="ECO:0000313" key="4">
    <source>
        <dbReference type="Proteomes" id="UP000774130"/>
    </source>
</evidence>
<feature type="transmembrane region" description="Helical" evidence="1">
    <location>
        <begin position="185"/>
        <end position="202"/>
    </location>
</feature>
<feature type="transmembrane region" description="Helical" evidence="1">
    <location>
        <begin position="156"/>
        <end position="173"/>
    </location>
</feature>
<feature type="domain" description="Acyltransferase 3" evidence="2">
    <location>
        <begin position="6"/>
        <end position="306"/>
    </location>
</feature>
<dbReference type="EMBL" id="JAHUZB010000006">
    <property type="protein sequence ID" value="MBV7391888.1"/>
    <property type="molecule type" value="Genomic_DNA"/>
</dbReference>
<keyword evidence="1" id="KW-0812">Transmembrane</keyword>
<evidence type="ECO:0000259" key="2">
    <source>
        <dbReference type="Pfam" id="PF01757"/>
    </source>
</evidence>
<feature type="transmembrane region" description="Helical" evidence="1">
    <location>
        <begin position="38"/>
        <end position="58"/>
    </location>
</feature>
<name>A0ABS6TG86_9ENTE</name>
<gene>
    <name evidence="3" type="ORF">KUA55_14460</name>
</gene>
<feature type="transmembrane region" description="Helical" evidence="1">
    <location>
        <begin position="132"/>
        <end position="150"/>
    </location>
</feature>
<reference evidence="3 4" key="1">
    <citation type="submission" date="2021-06" db="EMBL/GenBank/DDBJ databases">
        <title>Enterococcus alishanensis sp. nov., a novel lactic acid bacterium isolated from fresh coffee beans.</title>
        <authorList>
            <person name="Chen Y.-S."/>
        </authorList>
    </citation>
    <scope>NUCLEOTIDE SEQUENCE [LARGE SCALE GENOMIC DNA]</scope>
    <source>
        <strain evidence="3 4">ALS3</strain>
    </source>
</reference>
<evidence type="ECO:0000313" key="3">
    <source>
        <dbReference type="EMBL" id="MBV7391888.1"/>
    </source>
</evidence>
<protein>
    <submittedName>
        <fullName evidence="3">Acyltransferase family protein</fullName>
    </submittedName>
</protein>
<dbReference type="GO" id="GO:0016746">
    <property type="term" value="F:acyltransferase activity"/>
    <property type="evidence" value="ECO:0007669"/>
    <property type="project" value="UniProtKB-KW"/>
</dbReference>
<dbReference type="PANTHER" id="PTHR37312:SF1">
    <property type="entry name" value="MEMBRANE-BOUND ACYLTRANSFERASE YKRP-RELATED"/>
    <property type="match status" value="1"/>
</dbReference>
<feature type="transmembrane region" description="Helical" evidence="1">
    <location>
        <begin position="228"/>
        <end position="250"/>
    </location>
</feature>
<organism evidence="3 4">
    <name type="scientific">Enterococcus alishanensis</name>
    <dbReference type="NCBI Taxonomy" id="1303817"/>
    <lineage>
        <taxon>Bacteria</taxon>
        <taxon>Bacillati</taxon>
        <taxon>Bacillota</taxon>
        <taxon>Bacilli</taxon>
        <taxon>Lactobacillales</taxon>
        <taxon>Enterococcaceae</taxon>
        <taxon>Enterococcus</taxon>
    </lineage>
</organism>
<proteinExistence type="predicted"/>
<keyword evidence="3" id="KW-0012">Acyltransferase</keyword>